<accession>A0ACC3MYB2</accession>
<name>A0ACC3MYB2_9PEZI</name>
<evidence type="ECO:0000313" key="1">
    <source>
        <dbReference type="EMBL" id="KAK3706394.1"/>
    </source>
</evidence>
<comment type="caution">
    <text evidence="1">The sequence shown here is derived from an EMBL/GenBank/DDBJ whole genome shotgun (WGS) entry which is preliminary data.</text>
</comment>
<reference evidence="1" key="1">
    <citation type="submission" date="2023-07" db="EMBL/GenBank/DDBJ databases">
        <title>Black Yeasts Isolated from many extreme environments.</title>
        <authorList>
            <person name="Coleine C."/>
            <person name="Stajich J.E."/>
            <person name="Selbmann L."/>
        </authorList>
    </citation>
    <scope>NUCLEOTIDE SEQUENCE</scope>
    <source>
        <strain evidence="1">CCFEE 5714</strain>
    </source>
</reference>
<dbReference type="Proteomes" id="UP001281147">
    <property type="component" value="Unassembled WGS sequence"/>
</dbReference>
<organism evidence="1 2">
    <name type="scientific">Vermiconidia calcicola</name>
    <dbReference type="NCBI Taxonomy" id="1690605"/>
    <lineage>
        <taxon>Eukaryota</taxon>
        <taxon>Fungi</taxon>
        <taxon>Dikarya</taxon>
        <taxon>Ascomycota</taxon>
        <taxon>Pezizomycotina</taxon>
        <taxon>Dothideomycetes</taxon>
        <taxon>Dothideomycetidae</taxon>
        <taxon>Mycosphaerellales</taxon>
        <taxon>Extremaceae</taxon>
        <taxon>Vermiconidia</taxon>
    </lineage>
</organism>
<proteinExistence type="predicted"/>
<sequence length="346" mass="37661">MPGTMKAAQFDKPNRKVLINDVPIPEPGDGQFLVKVTAASLCHSDLMTDLRPDDFGRPMTMGHEGVGIIEKMHPSCADKGFKVGDKIGMLYIIDCCFECEACDAHGTQCTNPNPGGAKVMGLMTDGFFAEYAVSDWENAIILPDNLPMEKMSPVFCAGITAFHSVDKCELSPGDWLGVVGCGGLGQMAVRYAKAMGLKVVGLDVNDDMLEIVKKNGADAVFNTRTNSDYAAEVKKLTGSGCHAVAVYSNATPAYHSARKVLKIKGLLMVIGLPDKPLEFQPFDVVANIFRIKGSNTGTPKEMKKALDFTAKHQIIPEVDFRKLEEMPQMVDEMEQGKAIRRMVVCF</sequence>
<gene>
    <name evidence="1" type="ORF">LTR37_012772</name>
</gene>
<dbReference type="EMBL" id="JAUTXU010000120">
    <property type="protein sequence ID" value="KAK3706394.1"/>
    <property type="molecule type" value="Genomic_DNA"/>
</dbReference>
<protein>
    <submittedName>
        <fullName evidence="1">Uncharacterized protein</fullName>
    </submittedName>
</protein>
<evidence type="ECO:0000313" key="2">
    <source>
        <dbReference type="Proteomes" id="UP001281147"/>
    </source>
</evidence>
<keyword evidence="2" id="KW-1185">Reference proteome</keyword>